<dbReference type="PROSITE" id="PS50850">
    <property type="entry name" value="MFS"/>
    <property type="match status" value="1"/>
</dbReference>
<evidence type="ECO:0000256" key="2">
    <source>
        <dbReference type="ARBA" id="ARBA00022692"/>
    </source>
</evidence>
<dbReference type="GO" id="GO:0005886">
    <property type="term" value="C:plasma membrane"/>
    <property type="evidence" value="ECO:0007669"/>
    <property type="project" value="UniProtKB-SubCell"/>
</dbReference>
<dbReference type="EMBL" id="JAAMPJ010000015">
    <property type="protein sequence ID" value="NGY65286.1"/>
    <property type="molecule type" value="Genomic_DNA"/>
</dbReference>
<feature type="transmembrane region" description="Helical" evidence="5">
    <location>
        <begin position="234"/>
        <end position="252"/>
    </location>
</feature>
<sequence>MDRELTVRDASPRLLFLLPTFVEPILIIPLWIWAAEGDTSTSEPSSDRLTVANLLGKFLFNPRRHPDFAWNGVGRFVFFFGLTFNSTYMTFFIAQHQKVDVTAIGGLVAGLGGIGVVATGPGALCSGMLSDRLRRRRVFVLFGGAVFALGAVLMVSTSGLVLLFVGSALTNLGLGVFAAVDQAIMLDVLPSREEAGRYLGIMNYAQQIPHALAPLAAGGLLAIGAGSGTQNYDLLYMAGGALTLAGGVIIMTKVKKGR</sequence>
<feature type="transmembrane region" description="Helical" evidence="5">
    <location>
        <begin position="12"/>
        <end position="34"/>
    </location>
</feature>
<evidence type="ECO:0000256" key="3">
    <source>
        <dbReference type="ARBA" id="ARBA00022989"/>
    </source>
</evidence>
<dbReference type="Gene3D" id="1.20.1250.20">
    <property type="entry name" value="MFS general substrate transporter like domains"/>
    <property type="match status" value="1"/>
</dbReference>
<dbReference type="PANTHER" id="PTHR23528:SF1">
    <property type="entry name" value="MAJOR FACILITATOR SUPERFAMILY (MFS) PROFILE DOMAIN-CONTAINING PROTEIN"/>
    <property type="match status" value="1"/>
</dbReference>
<reference evidence="7 8" key="1">
    <citation type="submission" date="2020-03" db="EMBL/GenBank/DDBJ databases">
        <title>Isolation and identification of active actinomycetes.</title>
        <authorList>
            <person name="Sun X."/>
        </authorList>
    </citation>
    <scope>NUCLEOTIDE SEQUENCE [LARGE SCALE GENOMIC DNA]</scope>
    <source>
        <strain evidence="7 8">NEAU-D13</strain>
    </source>
</reference>
<evidence type="ECO:0000256" key="1">
    <source>
        <dbReference type="ARBA" id="ARBA00004651"/>
    </source>
</evidence>
<protein>
    <submittedName>
        <fullName evidence="7">MFS transporter</fullName>
    </submittedName>
</protein>
<feature type="transmembrane region" description="Helical" evidence="5">
    <location>
        <begin position="68"/>
        <end position="88"/>
    </location>
</feature>
<dbReference type="Pfam" id="PF07690">
    <property type="entry name" value="MFS_1"/>
    <property type="match status" value="1"/>
</dbReference>
<proteinExistence type="predicted"/>
<evidence type="ECO:0000313" key="8">
    <source>
        <dbReference type="Proteomes" id="UP000481360"/>
    </source>
</evidence>
<dbReference type="RefSeq" id="WP_166054089.1">
    <property type="nucleotide sequence ID" value="NZ_JAAMPJ010000015.1"/>
</dbReference>
<organism evidence="7 8">
    <name type="scientific">Lentzea alba</name>
    <dbReference type="NCBI Taxonomy" id="2714351"/>
    <lineage>
        <taxon>Bacteria</taxon>
        <taxon>Bacillati</taxon>
        <taxon>Actinomycetota</taxon>
        <taxon>Actinomycetes</taxon>
        <taxon>Pseudonocardiales</taxon>
        <taxon>Pseudonocardiaceae</taxon>
        <taxon>Lentzea</taxon>
    </lineage>
</organism>
<accession>A0A7C9RYM7</accession>
<dbReference type="InterPro" id="IPR036259">
    <property type="entry name" value="MFS_trans_sf"/>
</dbReference>
<feature type="transmembrane region" description="Helical" evidence="5">
    <location>
        <begin position="138"/>
        <end position="166"/>
    </location>
</feature>
<keyword evidence="3 5" id="KW-1133">Transmembrane helix</keyword>
<comment type="subcellular location">
    <subcellularLocation>
        <location evidence="1">Cell membrane</location>
        <topology evidence="1">Multi-pass membrane protein</topology>
    </subcellularLocation>
</comment>
<evidence type="ECO:0000313" key="7">
    <source>
        <dbReference type="EMBL" id="NGY65286.1"/>
    </source>
</evidence>
<dbReference type="SUPFAM" id="SSF103473">
    <property type="entry name" value="MFS general substrate transporter"/>
    <property type="match status" value="1"/>
</dbReference>
<dbReference type="PANTHER" id="PTHR23528">
    <property type="match status" value="1"/>
</dbReference>
<keyword evidence="2 5" id="KW-0812">Transmembrane</keyword>
<evidence type="ECO:0000256" key="4">
    <source>
        <dbReference type="ARBA" id="ARBA00023136"/>
    </source>
</evidence>
<name>A0A7C9RYM7_9PSEU</name>
<comment type="caution">
    <text evidence="7">The sequence shown here is derived from an EMBL/GenBank/DDBJ whole genome shotgun (WGS) entry which is preliminary data.</text>
</comment>
<evidence type="ECO:0000256" key="5">
    <source>
        <dbReference type="SAM" id="Phobius"/>
    </source>
</evidence>
<gene>
    <name evidence="7" type="ORF">G7043_40965</name>
</gene>
<dbReference type="AlphaFoldDB" id="A0A7C9RYM7"/>
<dbReference type="InterPro" id="IPR011701">
    <property type="entry name" value="MFS"/>
</dbReference>
<keyword evidence="8" id="KW-1185">Reference proteome</keyword>
<dbReference type="Proteomes" id="UP000481360">
    <property type="component" value="Unassembled WGS sequence"/>
</dbReference>
<feature type="domain" description="Major facilitator superfamily (MFS) profile" evidence="6">
    <location>
        <begin position="67"/>
        <end position="258"/>
    </location>
</feature>
<evidence type="ECO:0000259" key="6">
    <source>
        <dbReference type="PROSITE" id="PS50850"/>
    </source>
</evidence>
<dbReference type="GO" id="GO:0022857">
    <property type="term" value="F:transmembrane transporter activity"/>
    <property type="evidence" value="ECO:0007669"/>
    <property type="project" value="InterPro"/>
</dbReference>
<keyword evidence="4 5" id="KW-0472">Membrane</keyword>
<dbReference type="InterPro" id="IPR020846">
    <property type="entry name" value="MFS_dom"/>
</dbReference>